<gene>
    <name evidence="1" type="ordered locus">Desdi_1172</name>
</gene>
<evidence type="ECO:0000313" key="2">
    <source>
        <dbReference type="Proteomes" id="UP000010797"/>
    </source>
</evidence>
<dbReference type="Gene3D" id="2.40.128.660">
    <property type="entry name" value="Uncharacterised protein PF15525, DUF4652"/>
    <property type="match status" value="1"/>
</dbReference>
<dbReference type="Pfam" id="PF15525">
    <property type="entry name" value="DUF4652"/>
    <property type="match status" value="1"/>
</dbReference>
<dbReference type="RefSeq" id="WP_015261681.1">
    <property type="nucleotide sequence ID" value="NC_019903.1"/>
</dbReference>
<dbReference type="eggNOG" id="ENOG5033ABE">
    <property type="taxonomic scope" value="Bacteria"/>
</dbReference>
<evidence type="ECO:0000313" key="1">
    <source>
        <dbReference type="EMBL" id="AGA68685.1"/>
    </source>
</evidence>
<dbReference type="AlphaFoldDB" id="L0F6P0"/>
<sequence>MNFGIFPLNAFRGPSAEELTYSETLVTNPDQTPQQRMQEQRANYAAYVKKVKTAVVANPSETNSGLVKGESLRSESTAPTKELFRVTTNPYVPDFILQGNYVVHGSSPDKRYTAYIYPDEWETIGDIYIKDSANSSWSRLQLDQEYRVRLWDYYAPEGKYTPKKKILWINDDEFITIIGFAHGTVSKGGELVKIHRAAGKGEILYPADHKLNQEVIDFEQIGDDLVLNINLIDANGFCLEKSEMRVPLSGLDSLTQGKVAISKD</sequence>
<keyword evidence="2" id="KW-1185">Reference proteome</keyword>
<dbReference type="InterPro" id="IPR028102">
    <property type="entry name" value="DUF4652"/>
</dbReference>
<name>L0F6P0_DESDL</name>
<proteinExistence type="predicted"/>
<dbReference type="Proteomes" id="UP000010797">
    <property type="component" value="Chromosome"/>
</dbReference>
<accession>L0F6P0</accession>
<protein>
    <submittedName>
        <fullName evidence="1">Uncharacterized protein</fullName>
    </submittedName>
</protein>
<organism evidence="1 2">
    <name type="scientific">Desulfitobacterium dichloroeliminans (strain LMG P-21439 / DCA1)</name>
    <dbReference type="NCBI Taxonomy" id="871963"/>
    <lineage>
        <taxon>Bacteria</taxon>
        <taxon>Bacillati</taxon>
        <taxon>Bacillota</taxon>
        <taxon>Clostridia</taxon>
        <taxon>Eubacteriales</taxon>
        <taxon>Desulfitobacteriaceae</taxon>
        <taxon>Desulfitobacterium</taxon>
    </lineage>
</organism>
<reference evidence="2" key="1">
    <citation type="submission" date="2012-02" db="EMBL/GenBank/DDBJ databases">
        <title>Complete sequence of Desulfitobacterium dichloroeliminans LMG P-21439.</title>
        <authorList>
            <person name="Lucas S."/>
            <person name="Han J."/>
            <person name="Lapidus A."/>
            <person name="Cheng J.-F."/>
            <person name="Goodwin L."/>
            <person name="Pitluck S."/>
            <person name="Peters L."/>
            <person name="Ovchinnikova G."/>
            <person name="Teshima H."/>
            <person name="Detter J.C."/>
            <person name="Han C."/>
            <person name="Tapia R."/>
            <person name="Land M."/>
            <person name="Hauser L."/>
            <person name="Kyrpides N."/>
            <person name="Ivanova N."/>
            <person name="Pagani I."/>
            <person name="Kruse T."/>
            <person name="de Vos W.M."/>
            <person name="Boon N."/>
            <person name="Smidt H."/>
            <person name="Woyke T."/>
        </authorList>
    </citation>
    <scope>NUCLEOTIDE SEQUENCE [LARGE SCALE GENOMIC DNA]</scope>
    <source>
        <strain evidence="2">LMG P-21439 / DCA1</strain>
    </source>
</reference>
<dbReference type="EMBL" id="CP003344">
    <property type="protein sequence ID" value="AGA68685.1"/>
    <property type="molecule type" value="Genomic_DNA"/>
</dbReference>
<dbReference type="HOGENOM" id="CLU_1052623_0_0_9"/>
<dbReference type="KEGG" id="ddl:Desdi_1172"/>
<dbReference type="CDD" id="cd14437">
    <property type="entry name" value="nt01cx_1156_like"/>
    <property type="match status" value="1"/>
</dbReference>
<dbReference type="STRING" id="871963.Desdi_1172"/>